<accession>A0A9J6BLP4</accession>
<dbReference type="Gene3D" id="3.80.10.10">
    <property type="entry name" value="Ribonuclease Inhibitor"/>
    <property type="match status" value="1"/>
</dbReference>
<gene>
    <name evidence="2" type="ORF">PVAND_000925</name>
</gene>
<dbReference type="PANTHER" id="PTHR24413">
    <property type="entry name" value="SPECKLE-TYPE POZ PROTEIN"/>
    <property type="match status" value="1"/>
</dbReference>
<dbReference type="OrthoDB" id="7492888at2759"/>
<sequence length="399" mass="46649">MQQVIDCEYYYGNWTLSQGAYSVHIDDQIISDDKIHEYRVIHDDGMINKNVRGINFRNCTISRVPQGLTKIFPNAKFLQLSYCKLKSLKREDLKEYSKFTDLTIIFNEIPFIPGDLLADMKDLIGVWLHDNKIQIIEPNLLDGLINLKACDLSNNLCIDMKYDDLEEDKGNSTFGELRTEIRKVYENSPWRKIHLENKTLKAENEILKQNLKSEIGNDLEEIIKVDDFKDFTILVKGEKFKAHKLVLAARSQTFAEMLKKNLQIECLNLVDISSKIFREILNFIYTNEFPKSNEIDFIQLFIASRRLKIEKLIHFAADKLIDEISPENALEILKMSNKYGNEKLQKKSFDEIKKILNNIKISDDLIKDTEKLQKMLEVKIKQNKIMEVLNEEMSKLLKE</sequence>
<organism evidence="2 3">
    <name type="scientific">Polypedilum vanderplanki</name>
    <name type="common">Sleeping chironomid midge</name>
    <dbReference type="NCBI Taxonomy" id="319348"/>
    <lineage>
        <taxon>Eukaryota</taxon>
        <taxon>Metazoa</taxon>
        <taxon>Ecdysozoa</taxon>
        <taxon>Arthropoda</taxon>
        <taxon>Hexapoda</taxon>
        <taxon>Insecta</taxon>
        <taxon>Pterygota</taxon>
        <taxon>Neoptera</taxon>
        <taxon>Endopterygota</taxon>
        <taxon>Diptera</taxon>
        <taxon>Nematocera</taxon>
        <taxon>Chironomoidea</taxon>
        <taxon>Chironomidae</taxon>
        <taxon>Chironominae</taxon>
        <taxon>Polypedilum</taxon>
        <taxon>Polypedilum</taxon>
    </lineage>
</organism>
<dbReference type="Proteomes" id="UP001107558">
    <property type="component" value="Chromosome 3"/>
</dbReference>
<dbReference type="InterPro" id="IPR011333">
    <property type="entry name" value="SKP1/BTB/POZ_sf"/>
</dbReference>
<dbReference type="PROSITE" id="PS50097">
    <property type="entry name" value="BTB"/>
    <property type="match status" value="1"/>
</dbReference>
<dbReference type="SMART" id="SM00225">
    <property type="entry name" value="BTB"/>
    <property type="match status" value="1"/>
</dbReference>
<protein>
    <recommendedName>
        <fullName evidence="1">BTB domain-containing protein</fullName>
    </recommendedName>
</protein>
<proteinExistence type="predicted"/>
<dbReference type="InterPro" id="IPR000210">
    <property type="entry name" value="BTB/POZ_dom"/>
</dbReference>
<dbReference type="SUPFAM" id="SSF54695">
    <property type="entry name" value="POZ domain"/>
    <property type="match status" value="1"/>
</dbReference>
<dbReference type="Pfam" id="PF00651">
    <property type="entry name" value="BTB"/>
    <property type="match status" value="1"/>
</dbReference>
<feature type="domain" description="BTB" evidence="1">
    <location>
        <begin position="229"/>
        <end position="293"/>
    </location>
</feature>
<evidence type="ECO:0000313" key="2">
    <source>
        <dbReference type="EMBL" id="KAG5670677.1"/>
    </source>
</evidence>
<dbReference type="SUPFAM" id="SSF52058">
    <property type="entry name" value="L domain-like"/>
    <property type="match status" value="1"/>
</dbReference>
<dbReference type="InterPro" id="IPR032675">
    <property type="entry name" value="LRR_dom_sf"/>
</dbReference>
<name>A0A9J6BLP4_POLVA</name>
<reference evidence="2" key="1">
    <citation type="submission" date="2021-03" db="EMBL/GenBank/DDBJ databases">
        <title>Chromosome level genome of the anhydrobiotic midge Polypedilum vanderplanki.</title>
        <authorList>
            <person name="Yoshida Y."/>
            <person name="Kikawada T."/>
            <person name="Gusev O."/>
        </authorList>
    </citation>
    <scope>NUCLEOTIDE SEQUENCE</scope>
    <source>
        <strain evidence="2">NIAS01</strain>
        <tissue evidence="2">Whole body or cell culture</tissue>
    </source>
</reference>
<evidence type="ECO:0000313" key="3">
    <source>
        <dbReference type="Proteomes" id="UP001107558"/>
    </source>
</evidence>
<evidence type="ECO:0000259" key="1">
    <source>
        <dbReference type="PROSITE" id="PS50097"/>
    </source>
</evidence>
<dbReference type="AlphaFoldDB" id="A0A9J6BLP4"/>
<dbReference type="EMBL" id="JADBJN010000003">
    <property type="protein sequence ID" value="KAG5670677.1"/>
    <property type="molecule type" value="Genomic_DNA"/>
</dbReference>
<comment type="caution">
    <text evidence="2">The sequence shown here is derived from an EMBL/GenBank/DDBJ whole genome shotgun (WGS) entry which is preliminary data.</text>
</comment>
<dbReference type="Gene3D" id="3.30.710.10">
    <property type="entry name" value="Potassium Channel Kv1.1, Chain A"/>
    <property type="match status" value="1"/>
</dbReference>
<dbReference type="CDD" id="cd18186">
    <property type="entry name" value="BTB_POZ_ZBTB_KLHL-like"/>
    <property type="match status" value="1"/>
</dbReference>
<keyword evidence="3" id="KW-1185">Reference proteome</keyword>